<comment type="cofactor">
    <cofactor evidence="7">
        <name>Mn(2+)</name>
        <dbReference type="ChEBI" id="CHEBI:29035"/>
    </cofactor>
    <text evidence="7">Binds 2 manganese ions per subunit.</text>
</comment>
<feature type="binding site" evidence="7 11">
    <location>
        <position position="475"/>
    </location>
    <ligand>
        <name>Mn(2+)</name>
        <dbReference type="ChEBI" id="CHEBI:29035"/>
        <label>1</label>
    </ligand>
</feature>
<feature type="binding site" evidence="7 10">
    <location>
        <position position="187"/>
    </location>
    <ligand>
        <name>substrate</name>
    </ligand>
</feature>
<proteinExistence type="inferred from homology"/>
<comment type="catalytic activity">
    <reaction evidence="7">
        <text>(2R)-2-phosphoglycerate = (2R)-3-phosphoglycerate</text>
        <dbReference type="Rhea" id="RHEA:15901"/>
        <dbReference type="ChEBI" id="CHEBI:58272"/>
        <dbReference type="ChEBI" id="CHEBI:58289"/>
        <dbReference type="EC" id="5.4.2.12"/>
    </reaction>
</comment>
<evidence type="ECO:0000259" key="14">
    <source>
        <dbReference type="Pfam" id="PF06415"/>
    </source>
</evidence>
<evidence type="ECO:0000256" key="8">
    <source>
        <dbReference type="NCBIfam" id="TIGR01307"/>
    </source>
</evidence>
<keyword evidence="4 7" id="KW-0324">Glycolysis</keyword>
<evidence type="ECO:0000256" key="12">
    <source>
        <dbReference type="SAM" id="MobiDB-lite"/>
    </source>
</evidence>
<evidence type="ECO:0000256" key="7">
    <source>
        <dbReference type="HAMAP-Rule" id="MF_01038"/>
    </source>
</evidence>
<reference evidence="15 16" key="1">
    <citation type="submission" date="2021-03" db="EMBL/GenBank/DDBJ databases">
        <title>Haloterrigena longa sp. nov. and Haloterrigena limicola sp. nov., extremely halophilic archaea isolated from a salt lake.</title>
        <authorList>
            <person name="Henglin C."/>
        </authorList>
    </citation>
    <scope>NUCLEOTIDE SEQUENCE [LARGE SCALE GENOMIC DNA]</scope>
    <source>
        <strain evidence="15 16">KZCA68</strain>
    </source>
</reference>
<evidence type="ECO:0000256" key="11">
    <source>
        <dbReference type="PIRSR" id="PIRSR001492-3"/>
    </source>
</evidence>
<feature type="binding site" evidence="7 11">
    <location>
        <position position="458"/>
    </location>
    <ligand>
        <name>Mn(2+)</name>
        <dbReference type="ChEBI" id="CHEBI:29035"/>
        <label>2</label>
    </ligand>
</feature>
<feature type="binding site" evidence="7 10">
    <location>
        <begin position="253"/>
        <end position="256"/>
    </location>
    <ligand>
        <name>substrate</name>
    </ligand>
</feature>
<dbReference type="PANTHER" id="PTHR31637:SF0">
    <property type="entry name" value="2,3-BISPHOSPHOGLYCERATE-INDEPENDENT PHOSPHOGLYCERATE MUTASE"/>
    <property type="match status" value="1"/>
</dbReference>
<accession>A0A8A2VCC5</accession>
<dbReference type="GO" id="GO:0005737">
    <property type="term" value="C:cytoplasm"/>
    <property type="evidence" value="ECO:0007669"/>
    <property type="project" value="InterPro"/>
</dbReference>
<evidence type="ECO:0000256" key="1">
    <source>
        <dbReference type="ARBA" id="ARBA00004798"/>
    </source>
</evidence>
<feature type="domain" description="BPG-independent PGAM N-terminal" evidence="14">
    <location>
        <begin position="79"/>
        <end position="292"/>
    </location>
</feature>
<feature type="domain" description="Metalloenzyme" evidence="13">
    <location>
        <begin position="403"/>
        <end position="516"/>
    </location>
</feature>
<feature type="binding site" evidence="7 10">
    <location>
        <position position="329"/>
    </location>
    <ligand>
        <name>substrate</name>
    </ligand>
</feature>
<dbReference type="Pfam" id="PF01676">
    <property type="entry name" value="Metalloenzyme"/>
    <property type="match status" value="2"/>
</dbReference>
<evidence type="ECO:0000256" key="3">
    <source>
        <dbReference type="ARBA" id="ARBA00022723"/>
    </source>
</evidence>
<feature type="binding site" evidence="7 11">
    <location>
        <position position="9"/>
    </location>
    <ligand>
        <name>Mn(2+)</name>
        <dbReference type="ChEBI" id="CHEBI:29035"/>
        <label>2</label>
    </ligand>
</feature>
<dbReference type="UniPathway" id="UPA00109">
    <property type="reaction ID" value="UER00186"/>
</dbReference>
<dbReference type="Gene3D" id="3.40.1450.10">
    <property type="entry name" value="BPG-independent phosphoglycerate mutase, domain B"/>
    <property type="match status" value="1"/>
</dbReference>
<dbReference type="AlphaFoldDB" id="A0A8A2VCC5"/>
<dbReference type="InterPro" id="IPR005995">
    <property type="entry name" value="Pgm_bpd_ind"/>
</dbReference>
<feature type="binding site" evidence="7 10">
    <location>
        <position position="181"/>
    </location>
    <ligand>
        <name>substrate</name>
    </ligand>
</feature>
<evidence type="ECO:0000313" key="16">
    <source>
        <dbReference type="Proteomes" id="UP000663203"/>
    </source>
</evidence>
<organism evidence="15 16">
    <name type="scientific">Haloterrigena alkaliphila</name>
    <dbReference type="NCBI Taxonomy" id="2816475"/>
    <lineage>
        <taxon>Archaea</taxon>
        <taxon>Methanobacteriati</taxon>
        <taxon>Methanobacteriota</taxon>
        <taxon>Stenosarchaea group</taxon>
        <taxon>Halobacteria</taxon>
        <taxon>Halobacteriales</taxon>
        <taxon>Natrialbaceae</taxon>
        <taxon>Haloterrigena</taxon>
    </lineage>
</organism>
<dbReference type="EMBL" id="CP071462">
    <property type="protein sequence ID" value="QSW97835.1"/>
    <property type="molecule type" value="Genomic_DNA"/>
</dbReference>
<dbReference type="GO" id="GO:0004619">
    <property type="term" value="F:phosphoglycerate mutase activity"/>
    <property type="evidence" value="ECO:0007669"/>
    <property type="project" value="UniProtKB-UniRule"/>
</dbReference>
<dbReference type="InterPro" id="IPR036646">
    <property type="entry name" value="PGAM_B_sf"/>
</dbReference>
<dbReference type="SUPFAM" id="SSF64158">
    <property type="entry name" value="2,3-Bisphosphoglycerate-independent phosphoglycerate mutase, substrate-binding domain"/>
    <property type="match status" value="1"/>
</dbReference>
<dbReference type="RefSeq" id="WP_207287454.1">
    <property type="nucleotide sequence ID" value="NZ_CP071462.1"/>
</dbReference>
<dbReference type="GeneID" id="63187724"/>
<dbReference type="InterPro" id="IPR011258">
    <property type="entry name" value="BPG-indep_PGM_N"/>
</dbReference>
<feature type="binding site" evidence="7 11">
    <location>
        <position position="59"/>
    </location>
    <ligand>
        <name>Mn(2+)</name>
        <dbReference type="ChEBI" id="CHEBI:29035"/>
        <label>2</label>
    </ligand>
</feature>
<dbReference type="GO" id="GO:0030145">
    <property type="term" value="F:manganese ion binding"/>
    <property type="evidence" value="ECO:0007669"/>
    <property type="project" value="UniProtKB-UniRule"/>
</dbReference>
<evidence type="ECO:0000256" key="2">
    <source>
        <dbReference type="ARBA" id="ARBA00008819"/>
    </source>
</evidence>
<evidence type="ECO:0000256" key="4">
    <source>
        <dbReference type="ARBA" id="ARBA00023152"/>
    </source>
</evidence>
<evidence type="ECO:0000256" key="5">
    <source>
        <dbReference type="ARBA" id="ARBA00023211"/>
    </source>
</evidence>
<dbReference type="InterPro" id="IPR006124">
    <property type="entry name" value="Metalloenzyme"/>
</dbReference>
<evidence type="ECO:0000256" key="9">
    <source>
        <dbReference type="PIRSR" id="PIRSR001492-1"/>
    </source>
</evidence>
<keyword evidence="6 7" id="KW-0413">Isomerase</keyword>
<dbReference type="FunFam" id="3.40.1450.10:FF:000002">
    <property type="entry name" value="2,3-bisphosphoglycerate-independent phosphoglycerate mutase"/>
    <property type="match status" value="1"/>
</dbReference>
<comment type="pathway">
    <text evidence="1 7">Carbohydrate degradation; glycolysis; pyruvate from D-glyceraldehyde 3-phosphate: step 3/5.</text>
</comment>
<dbReference type="Pfam" id="PF06415">
    <property type="entry name" value="iPGM_N"/>
    <property type="match status" value="1"/>
</dbReference>
<feature type="binding site" evidence="7 11">
    <location>
        <position position="421"/>
    </location>
    <ligand>
        <name>Mn(2+)</name>
        <dbReference type="ChEBI" id="CHEBI:29035"/>
        <label>1</label>
    </ligand>
</feature>
<dbReference type="EC" id="5.4.2.12" evidence="7 8"/>
<dbReference type="KEGG" id="hakz:J0X25_10425"/>
<feature type="region of interest" description="Disordered" evidence="12">
    <location>
        <begin position="382"/>
        <end position="406"/>
    </location>
</feature>
<feature type="binding site" evidence="7 11">
    <location>
        <position position="459"/>
    </location>
    <ligand>
        <name>Mn(2+)</name>
        <dbReference type="ChEBI" id="CHEBI:29035"/>
        <label>2</label>
    </ligand>
</feature>
<sequence>MDAALIILDGWGLGDGTSRDAVEAADTPNFDRLADAGAYGTLEVAGRRVGLPDGQMGNSEVGHLNIGAGRVVYQEYTRISDSVADGSFRENDAINTAFDNARENGGQVHFVGLVSDGGVHSDQEHLHALIELAGDRDVEAVTHAITDGRDTSPTGGREYLSTLEDVIADHGTGHVATVTGRYYAMDRDQNWERTKRAYDAMVHREAEWTADSAVEAVEQSYDRDVTDEFVEPTVVEGAPALEDGDSVVWFNFRSDRARQLTRMLADIRSEDWADQVATSPPETEVVMMTQYDRTFDLPVAYPPNQPEQVLGEVLADAGRTQLRIAESEKYAHVTYFLNGGREVEFDGEIREIVESPDVPTYDLQPEMSAPEVTDTAVDIIEGKARVEGAPRESERGGTTREQSDDPDVLVLNYANPDMVGHTGDYEAAIEAVEAVDAQLGRLAETLEAAGSHVLVTADHGNADDMGTEADPHTAHTYNLVPLIYVAADGTDGGRTVRQGGTLADIAPTMLELIDLDQPPEMTGESLLE</sequence>
<dbReference type="HAMAP" id="MF_01038">
    <property type="entry name" value="GpmI"/>
    <property type="match status" value="1"/>
</dbReference>
<evidence type="ECO:0000259" key="13">
    <source>
        <dbReference type="Pfam" id="PF01676"/>
    </source>
</evidence>
<feature type="active site" description="Phosphoserine intermediate" evidence="7 9">
    <location>
        <position position="59"/>
    </location>
</feature>
<gene>
    <name evidence="7" type="primary">gpmI</name>
    <name evidence="15" type="ORF">J0X25_10425</name>
</gene>
<dbReference type="Proteomes" id="UP000663203">
    <property type="component" value="Chromosome"/>
</dbReference>
<dbReference type="InterPro" id="IPR017850">
    <property type="entry name" value="Alkaline_phosphatase_core_sf"/>
</dbReference>
<dbReference type="SUPFAM" id="SSF53649">
    <property type="entry name" value="Alkaline phosphatase-like"/>
    <property type="match status" value="1"/>
</dbReference>
<keyword evidence="16" id="KW-1185">Reference proteome</keyword>
<feature type="compositionally biased region" description="Basic and acidic residues" evidence="12">
    <location>
        <begin position="382"/>
        <end position="403"/>
    </location>
</feature>
<dbReference type="CDD" id="cd16010">
    <property type="entry name" value="iPGM"/>
    <property type="match status" value="1"/>
</dbReference>
<feature type="binding site" evidence="7 11">
    <location>
        <position position="417"/>
    </location>
    <ligand>
        <name>Mn(2+)</name>
        <dbReference type="ChEBI" id="CHEBI:29035"/>
        <label>1</label>
    </ligand>
</feature>
<feature type="binding site" evidence="7 10">
    <location>
        <begin position="149"/>
        <end position="150"/>
    </location>
    <ligand>
        <name>substrate</name>
    </ligand>
</feature>
<dbReference type="PIRSF" id="PIRSF001492">
    <property type="entry name" value="IPGAM"/>
    <property type="match status" value="1"/>
</dbReference>
<comment type="similarity">
    <text evidence="2 7">Belongs to the BPG-independent phosphoglycerate mutase family.</text>
</comment>
<dbReference type="GO" id="GO:0006007">
    <property type="term" value="P:glucose catabolic process"/>
    <property type="evidence" value="ECO:0007669"/>
    <property type="project" value="InterPro"/>
</dbReference>
<feature type="domain" description="Metalloenzyme" evidence="13">
    <location>
        <begin position="2"/>
        <end position="381"/>
    </location>
</feature>
<feature type="binding site" evidence="7 10">
    <location>
        <position position="120"/>
    </location>
    <ligand>
        <name>substrate</name>
    </ligand>
</feature>
<keyword evidence="3 7" id="KW-0479">Metal-binding</keyword>
<dbReference type="GO" id="GO:0006096">
    <property type="term" value="P:glycolytic process"/>
    <property type="evidence" value="ECO:0007669"/>
    <property type="project" value="UniProtKB-UniRule"/>
</dbReference>
<name>A0A8A2VCC5_9EURY</name>
<keyword evidence="5 7" id="KW-0464">Manganese</keyword>
<protein>
    <recommendedName>
        <fullName evidence="7 8">2,3-bisphosphoglycerate-independent phosphoglycerate mutase</fullName>
        <shortName evidence="7">BPG-independent PGAM</shortName>
        <shortName evidence="7">Phosphoglyceromutase</shortName>
        <shortName evidence="7">iPGM</shortName>
        <ecNumber evidence="7 8">5.4.2.12</ecNumber>
    </recommendedName>
</protein>
<dbReference type="NCBIfam" id="TIGR01307">
    <property type="entry name" value="pgm_bpd_ind"/>
    <property type="match status" value="1"/>
</dbReference>
<comment type="function">
    <text evidence="7">Catalyzes the interconversion of 2-phosphoglycerate and 3-phosphoglycerate.</text>
</comment>
<evidence type="ECO:0000313" key="15">
    <source>
        <dbReference type="EMBL" id="QSW97835.1"/>
    </source>
</evidence>
<evidence type="ECO:0000256" key="6">
    <source>
        <dbReference type="ARBA" id="ARBA00023235"/>
    </source>
</evidence>
<evidence type="ECO:0000256" key="10">
    <source>
        <dbReference type="PIRSR" id="PIRSR001492-2"/>
    </source>
</evidence>
<dbReference type="Gene3D" id="3.40.720.10">
    <property type="entry name" value="Alkaline Phosphatase, subunit A"/>
    <property type="match status" value="1"/>
</dbReference>
<dbReference type="PANTHER" id="PTHR31637">
    <property type="entry name" value="2,3-BISPHOSPHOGLYCERATE-INDEPENDENT PHOSPHOGLYCERATE MUTASE"/>
    <property type="match status" value="1"/>
</dbReference>